<evidence type="ECO:0000313" key="3">
    <source>
        <dbReference type="Proteomes" id="UP001151760"/>
    </source>
</evidence>
<protein>
    <submittedName>
        <fullName evidence="2">Uncharacterized protein</fullName>
    </submittedName>
</protein>
<proteinExistence type="predicted"/>
<organism evidence="2 3">
    <name type="scientific">Tanacetum coccineum</name>
    <dbReference type="NCBI Taxonomy" id="301880"/>
    <lineage>
        <taxon>Eukaryota</taxon>
        <taxon>Viridiplantae</taxon>
        <taxon>Streptophyta</taxon>
        <taxon>Embryophyta</taxon>
        <taxon>Tracheophyta</taxon>
        <taxon>Spermatophyta</taxon>
        <taxon>Magnoliopsida</taxon>
        <taxon>eudicotyledons</taxon>
        <taxon>Gunneridae</taxon>
        <taxon>Pentapetalae</taxon>
        <taxon>asterids</taxon>
        <taxon>campanulids</taxon>
        <taxon>Asterales</taxon>
        <taxon>Asteraceae</taxon>
        <taxon>Asteroideae</taxon>
        <taxon>Anthemideae</taxon>
        <taxon>Anthemidinae</taxon>
        <taxon>Tanacetum</taxon>
    </lineage>
</organism>
<evidence type="ECO:0000256" key="1">
    <source>
        <dbReference type="SAM" id="MobiDB-lite"/>
    </source>
</evidence>
<evidence type="ECO:0000313" key="2">
    <source>
        <dbReference type="EMBL" id="GJT70809.1"/>
    </source>
</evidence>
<sequence length="480" mass="53503">MFLSRTLSQSLNNTEVAAHALIENPTIYVSFIKHFWRTATARTSATGEVELTATIDGQEKNIIEASLRRHLKLEDNGGVTTLPNSEICEQLALMVFSNMKSVTKGYSGEDIPLFASMITASETSPSRITSSPSLSPQHTPFSALSTSQPSNIHTTPVTEEATSMPYKSPLQSVHSLGCDEGSLSLQELAVLCTILSNKVTNLEVELVQTKQTYGTALTKLIKKVKKLEQTVKISQSRRRTIVVPPHDTKIQENISDDTEVLLEEEETTKLIEEPTELIGDQGSGEIGEQEVTTADTVLNTASVPISTASANPEVSTAAANLVYKRRSAEKRKDKDYKNIVIEDDRKGIARDAKLLTQVQKTMIKAGKKEAEAEVDICHVIDWNDPSVIRYHALQNRPRSVAEVRKNMLMYLKNQGGYKMKDFKGMSYDDIRPIFEKVWDQVHSFVPMDSEEEVQRLKRVGQDVEAKPPKRKRTEEVSKLI</sequence>
<feature type="compositionally biased region" description="Polar residues" evidence="1">
    <location>
        <begin position="137"/>
        <end position="161"/>
    </location>
</feature>
<feature type="compositionally biased region" description="Low complexity" evidence="1">
    <location>
        <begin position="124"/>
        <end position="136"/>
    </location>
</feature>
<name>A0ABQ5G5E9_9ASTR</name>
<dbReference type="Proteomes" id="UP001151760">
    <property type="component" value="Unassembled WGS sequence"/>
</dbReference>
<comment type="caution">
    <text evidence="2">The sequence shown here is derived from an EMBL/GenBank/DDBJ whole genome shotgun (WGS) entry which is preliminary data.</text>
</comment>
<accession>A0ABQ5G5E9</accession>
<keyword evidence="3" id="KW-1185">Reference proteome</keyword>
<reference evidence="2" key="1">
    <citation type="journal article" date="2022" name="Int. J. Mol. Sci.">
        <title>Draft Genome of Tanacetum Coccineum: Genomic Comparison of Closely Related Tanacetum-Family Plants.</title>
        <authorList>
            <person name="Yamashiro T."/>
            <person name="Shiraishi A."/>
            <person name="Nakayama K."/>
            <person name="Satake H."/>
        </authorList>
    </citation>
    <scope>NUCLEOTIDE SEQUENCE</scope>
</reference>
<feature type="region of interest" description="Disordered" evidence="1">
    <location>
        <begin position="124"/>
        <end position="164"/>
    </location>
</feature>
<gene>
    <name evidence="2" type="ORF">Tco_1030095</name>
</gene>
<reference evidence="2" key="2">
    <citation type="submission" date="2022-01" db="EMBL/GenBank/DDBJ databases">
        <authorList>
            <person name="Yamashiro T."/>
            <person name="Shiraishi A."/>
            <person name="Satake H."/>
            <person name="Nakayama K."/>
        </authorList>
    </citation>
    <scope>NUCLEOTIDE SEQUENCE</scope>
</reference>
<feature type="region of interest" description="Disordered" evidence="1">
    <location>
        <begin position="458"/>
        <end position="480"/>
    </location>
</feature>
<dbReference type="EMBL" id="BQNB010018112">
    <property type="protein sequence ID" value="GJT70809.1"/>
    <property type="molecule type" value="Genomic_DNA"/>
</dbReference>